<evidence type="ECO:0000313" key="3">
    <source>
        <dbReference type="Proteomes" id="UP000177026"/>
    </source>
</evidence>
<name>A0A1F7GM55_9BACT</name>
<comment type="caution">
    <text evidence="2">The sequence shown here is derived from an EMBL/GenBank/DDBJ whole genome shotgun (WGS) entry which is preliminary data.</text>
</comment>
<evidence type="ECO:0000313" key="2">
    <source>
        <dbReference type="EMBL" id="OGK20001.1"/>
    </source>
</evidence>
<proteinExistence type="predicted"/>
<dbReference type="EMBL" id="MFZI01000041">
    <property type="protein sequence ID" value="OGK20001.1"/>
    <property type="molecule type" value="Genomic_DNA"/>
</dbReference>
<dbReference type="SUPFAM" id="SSF56024">
    <property type="entry name" value="Phospholipase D/nuclease"/>
    <property type="match status" value="1"/>
</dbReference>
<organism evidence="2 3">
    <name type="scientific">Candidatus Roizmanbacteria bacterium RIFCSPHIGHO2_01_FULL_39_8</name>
    <dbReference type="NCBI Taxonomy" id="1802033"/>
    <lineage>
        <taxon>Bacteria</taxon>
        <taxon>Candidatus Roizmaniibacteriota</taxon>
    </lineage>
</organism>
<sequence>MINSSLYDEKTFYQTFSRDLEDYQNEVIIESPYITSERMRTFDHIFQKLLQKGVKIYIFTRDPKEHDDFMEPQSEEIIKWCETVGIQVLLCIGNHHRKLAILDRKVLWEGSLNILSQSHSREIMRRIEDRSATMEMFGFLKLYKFL</sequence>
<protein>
    <recommendedName>
        <fullName evidence="1">Phospholipase D-like domain-containing protein</fullName>
    </recommendedName>
</protein>
<accession>A0A1F7GM55</accession>
<reference evidence="2 3" key="1">
    <citation type="journal article" date="2016" name="Nat. Commun.">
        <title>Thousands of microbial genomes shed light on interconnected biogeochemical processes in an aquifer system.</title>
        <authorList>
            <person name="Anantharaman K."/>
            <person name="Brown C.T."/>
            <person name="Hug L.A."/>
            <person name="Sharon I."/>
            <person name="Castelle C.J."/>
            <person name="Probst A.J."/>
            <person name="Thomas B.C."/>
            <person name="Singh A."/>
            <person name="Wilkins M.J."/>
            <person name="Karaoz U."/>
            <person name="Brodie E.L."/>
            <person name="Williams K.H."/>
            <person name="Hubbard S.S."/>
            <person name="Banfield J.F."/>
        </authorList>
    </citation>
    <scope>NUCLEOTIDE SEQUENCE [LARGE SCALE GENOMIC DNA]</scope>
</reference>
<dbReference type="Gene3D" id="3.30.870.10">
    <property type="entry name" value="Endonuclease Chain A"/>
    <property type="match status" value="1"/>
</dbReference>
<dbReference type="Pfam" id="PF13091">
    <property type="entry name" value="PLDc_2"/>
    <property type="match status" value="1"/>
</dbReference>
<dbReference type="InterPro" id="IPR025202">
    <property type="entry name" value="PLD-like_dom"/>
</dbReference>
<dbReference type="Proteomes" id="UP000177026">
    <property type="component" value="Unassembled WGS sequence"/>
</dbReference>
<evidence type="ECO:0000259" key="1">
    <source>
        <dbReference type="Pfam" id="PF13091"/>
    </source>
</evidence>
<feature type="domain" description="Phospholipase D-like" evidence="1">
    <location>
        <begin position="24"/>
        <end position="133"/>
    </location>
</feature>
<gene>
    <name evidence="2" type="ORF">A2866_06345</name>
</gene>
<dbReference type="AlphaFoldDB" id="A0A1F7GM55"/>